<comment type="caution">
    <text evidence="1">The sequence shown here is derived from an EMBL/GenBank/DDBJ whole genome shotgun (WGS) entry which is preliminary data.</text>
</comment>
<reference evidence="2" key="1">
    <citation type="journal article" date="2024" name="Proc. Natl. Acad. Sci. U.S.A.">
        <title>Extraordinary preservation of gene collinearity over three hundred million years revealed in homosporous lycophytes.</title>
        <authorList>
            <person name="Li C."/>
            <person name="Wickell D."/>
            <person name="Kuo L.Y."/>
            <person name="Chen X."/>
            <person name="Nie B."/>
            <person name="Liao X."/>
            <person name="Peng D."/>
            <person name="Ji J."/>
            <person name="Jenkins J."/>
            <person name="Williams M."/>
            <person name="Shu S."/>
            <person name="Plott C."/>
            <person name="Barry K."/>
            <person name="Rajasekar S."/>
            <person name="Grimwood J."/>
            <person name="Han X."/>
            <person name="Sun S."/>
            <person name="Hou Z."/>
            <person name="He W."/>
            <person name="Dai G."/>
            <person name="Sun C."/>
            <person name="Schmutz J."/>
            <person name="Leebens-Mack J.H."/>
            <person name="Li F.W."/>
            <person name="Wang L."/>
        </authorList>
    </citation>
    <scope>NUCLEOTIDE SEQUENCE [LARGE SCALE GENOMIC DNA]</scope>
    <source>
        <strain evidence="2">cv. PW_Plant_1</strain>
    </source>
</reference>
<gene>
    <name evidence="1" type="ORF">O6H91_20G030600</name>
</gene>
<accession>A0ACC2ANW0</accession>
<dbReference type="EMBL" id="CM055111">
    <property type="protein sequence ID" value="KAJ7519247.1"/>
    <property type="molecule type" value="Genomic_DNA"/>
</dbReference>
<keyword evidence="2" id="KW-1185">Reference proteome</keyword>
<evidence type="ECO:0000313" key="1">
    <source>
        <dbReference type="EMBL" id="KAJ7519247.1"/>
    </source>
</evidence>
<proteinExistence type="predicted"/>
<dbReference type="Proteomes" id="UP001162992">
    <property type="component" value="Chromosome 20"/>
</dbReference>
<name>A0ACC2ANW0_DIPCM</name>
<organism evidence="1 2">
    <name type="scientific">Diphasiastrum complanatum</name>
    <name type="common">Issler's clubmoss</name>
    <name type="synonym">Lycopodium complanatum</name>
    <dbReference type="NCBI Taxonomy" id="34168"/>
    <lineage>
        <taxon>Eukaryota</taxon>
        <taxon>Viridiplantae</taxon>
        <taxon>Streptophyta</taxon>
        <taxon>Embryophyta</taxon>
        <taxon>Tracheophyta</taxon>
        <taxon>Lycopodiopsida</taxon>
        <taxon>Lycopodiales</taxon>
        <taxon>Lycopodiaceae</taxon>
        <taxon>Lycopodioideae</taxon>
        <taxon>Diphasiastrum</taxon>
    </lineage>
</organism>
<protein>
    <submittedName>
        <fullName evidence="1">Uncharacterized protein</fullName>
    </submittedName>
</protein>
<evidence type="ECO:0000313" key="2">
    <source>
        <dbReference type="Proteomes" id="UP001162992"/>
    </source>
</evidence>
<sequence length="111" mass="12993">MWSSGNLWPLPLESFHGIGTERVRRSKERQKEKQQQQEKQAPVEDFKPLMQRSCHLWLFLDLVAASSPSIFGIQVVRLLDRGEVFDFPYQLVRSSSDPGFEALRMERRSLM</sequence>